<evidence type="ECO:0008006" key="3">
    <source>
        <dbReference type="Google" id="ProtNLM"/>
    </source>
</evidence>
<comment type="caution">
    <text evidence="1">The sequence shown here is derived from an EMBL/GenBank/DDBJ whole genome shotgun (WGS) entry which is preliminary data.</text>
</comment>
<evidence type="ECO:0000313" key="2">
    <source>
        <dbReference type="Proteomes" id="UP000828251"/>
    </source>
</evidence>
<dbReference type="Pfam" id="PF14009">
    <property type="entry name" value="PADRE"/>
    <property type="match status" value="1"/>
</dbReference>
<dbReference type="PANTHER" id="PTHR33148:SF3">
    <property type="entry name" value="DUF4228 DOMAIN PROTEIN"/>
    <property type="match status" value="1"/>
</dbReference>
<proteinExistence type="predicted"/>
<name>A0A9D4A9V5_9ROSI</name>
<evidence type="ECO:0000313" key="1">
    <source>
        <dbReference type="EMBL" id="KAH1098029.1"/>
    </source>
</evidence>
<gene>
    <name evidence="1" type="ORF">J1N35_014950</name>
</gene>
<accession>A0A9D4A9V5</accession>
<dbReference type="EMBL" id="JAIQCV010000005">
    <property type="protein sequence ID" value="KAH1098029.1"/>
    <property type="molecule type" value="Genomic_DNA"/>
</dbReference>
<dbReference type="OrthoDB" id="676555at2759"/>
<dbReference type="InterPro" id="IPR025322">
    <property type="entry name" value="PADRE_dom"/>
</dbReference>
<dbReference type="Proteomes" id="UP000828251">
    <property type="component" value="Unassembled WGS sequence"/>
</dbReference>
<dbReference type="PANTHER" id="PTHR33148">
    <property type="entry name" value="PLASTID MOVEMENT IMPAIRED PROTEIN-RELATED"/>
    <property type="match status" value="1"/>
</dbReference>
<dbReference type="AlphaFoldDB" id="A0A9D4A9V5"/>
<protein>
    <recommendedName>
        <fullName evidence="3">Plastid movement impaired 2</fullName>
    </recommendedName>
</protein>
<sequence length="238" mass="26728">MGNSLGGKKMTKVMKINGETMKLKTPVRAEQVVKDYPGHVLLESEAVKHFGIRAKPLQSHQNLEPKRLYFLVELPEAPKERVPRRVRSGINISAKDRLESLMLSRRSVSDLTLMKPIIAIPEEENEEEGGGSESGAMRVKMRLPKSQVERLIKESLNEREAAEKIMQLCVANTGNSSRAEVDKQPQLHWKASHGSIGDGFKARENIEDVEQEEIRWISQKRVSFMAMNEGGSQIAVTS</sequence>
<organism evidence="1 2">
    <name type="scientific">Gossypium stocksii</name>
    <dbReference type="NCBI Taxonomy" id="47602"/>
    <lineage>
        <taxon>Eukaryota</taxon>
        <taxon>Viridiplantae</taxon>
        <taxon>Streptophyta</taxon>
        <taxon>Embryophyta</taxon>
        <taxon>Tracheophyta</taxon>
        <taxon>Spermatophyta</taxon>
        <taxon>Magnoliopsida</taxon>
        <taxon>eudicotyledons</taxon>
        <taxon>Gunneridae</taxon>
        <taxon>Pentapetalae</taxon>
        <taxon>rosids</taxon>
        <taxon>malvids</taxon>
        <taxon>Malvales</taxon>
        <taxon>Malvaceae</taxon>
        <taxon>Malvoideae</taxon>
        <taxon>Gossypium</taxon>
    </lineage>
</organism>
<reference evidence="1 2" key="1">
    <citation type="journal article" date="2021" name="Plant Biotechnol. J.">
        <title>Multi-omics assisted identification of the key and species-specific regulatory components of drought-tolerant mechanisms in Gossypium stocksii.</title>
        <authorList>
            <person name="Yu D."/>
            <person name="Ke L."/>
            <person name="Zhang D."/>
            <person name="Wu Y."/>
            <person name="Sun Y."/>
            <person name="Mei J."/>
            <person name="Sun J."/>
            <person name="Sun Y."/>
        </authorList>
    </citation>
    <scope>NUCLEOTIDE SEQUENCE [LARGE SCALE GENOMIC DNA]</scope>
    <source>
        <strain evidence="2">cv. E1</strain>
        <tissue evidence="1">Leaf</tissue>
    </source>
</reference>
<keyword evidence="2" id="KW-1185">Reference proteome</keyword>